<dbReference type="InterPro" id="IPR046798">
    <property type="entry name" value="2OG-FeII_Oxy_6"/>
</dbReference>
<dbReference type="Pfam" id="PF20515">
    <property type="entry name" value="2OG-FeII_Oxy_6"/>
    <property type="match status" value="1"/>
</dbReference>
<reference evidence="2" key="1">
    <citation type="journal article" date="2021" name="New Phytol.">
        <title>Evolutionary innovations through gain and loss of genes in the ectomycorrhizal Boletales.</title>
        <authorList>
            <person name="Wu G."/>
            <person name="Miyauchi S."/>
            <person name="Morin E."/>
            <person name="Kuo A."/>
            <person name="Drula E."/>
            <person name="Varga T."/>
            <person name="Kohler A."/>
            <person name="Feng B."/>
            <person name="Cao Y."/>
            <person name="Lipzen A."/>
            <person name="Daum C."/>
            <person name="Hundley H."/>
            <person name="Pangilinan J."/>
            <person name="Johnson J."/>
            <person name="Barry K."/>
            <person name="LaButti K."/>
            <person name="Ng V."/>
            <person name="Ahrendt S."/>
            <person name="Min B."/>
            <person name="Choi I.G."/>
            <person name="Park H."/>
            <person name="Plett J.M."/>
            <person name="Magnuson J."/>
            <person name="Spatafora J.W."/>
            <person name="Nagy L.G."/>
            <person name="Henrissat B."/>
            <person name="Grigoriev I.V."/>
            <person name="Yang Z.L."/>
            <person name="Xu J."/>
            <person name="Martin F.M."/>
        </authorList>
    </citation>
    <scope>NUCLEOTIDE SEQUENCE</scope>
    <source>
        <strain evidence="2">KKN 215</strain>
    </source>
</reference>
<sequence>MCEAPGILRRDNSAVVHPLSASSPAVLARVSTTDVEPIYIVRDLSGQSGDMGLEERSLVVVLHSKTGVVPIQLRRLLFSIDYMQRYRRAGIYMKGGKQKESAAKVVQLLQKSRRQRTILWLYELGLHMVIDKEINKLIFSCRISAWGMMLTVDHNELKVVLQTVINSSQGTNKTHSVTTVLSNFKQVADVMLEQLICLAPAQAVHLMQTAHRAWWASRITYSTARSTVKFQAKFDNNIDHCNIHGGALLFGEYGFAVDFECAAGLVEMYWRANTDWHCTMQSNSDKNCTRWGVSIQLINYTVSTVDATLKGSDNEKTFDSSIVVGHISTHNVTKQIQTWLNGPINSRYNS</sequence>
<protein>
    <recommendedName>
        <fullName evidence="1">Tet-like 2OG-Fe(II) oxygenase domain-containing protein</fullName>
    </recommendedName>
</protein>
<accession>A0A8K0UDZ5</accession>
<gene>
    <name evidence="2" type="ORF">BXZ70DRAFT_911589</name>
</gene>
<evidence type="ECO:0000313" key="2">
    <source>
        <dbReference type="EMBL" id="KAH8073814.1"/>
    </source>
</evidence>
<feature type="domain" description="Tet-like 2OG-Fe(II) oxygenase" evidence="1">
    <location>
        <begin position="233"/>
        <end position="282"/>
    </location>
</feature>
<comment type="caution">
    <text evidence="2">The sequence shown here is derived from an EMBL/GenBank/DDBJ whole genome shotgun (WGS) entry which is preliminary data.</text>
</comment>
<organism evidence="2 3">
    <name type="scientific">Cristinia sonorae</name>
    <dbReference type="NCBI Taxonomy" id="1940300"/>
    <lineage>
        <taxon>Eukaryota</taxon>
        <taxon>Fungi</taxon>
        <taxon>Dikarya</taxon>
        <taxon>Basidiomycota</taxon>
        <taxon>Agaricomycotina</taxon>
        <taxon>Agaricomycetes</taxon>
        <taxon>Agaricomycetidae</taxon>
        <taxon>Agaricales</taxon>
        <taxon>Pleurotineae</taxon>
        <taxon>Stephanosporaceae</taxon>
        <taxon>Cristinia</taxon>
    </lineage>
</organism>
<dbReference type="AlphaFoldDB" id="A0A8K0UDZ5"/>
<evidence type="ECO:0000259" key="1">
    <source>
        <dbReference type="Pfam" id="PF20515"/>
    </source>
</evidence>
<dbReference type="EMBL" id="JAEVFJ010000073">
    <property type="protein sequence ID" value="KAH8073814.1"/>
    <property type="molecule type" value="Genomic_DNA"/>
</dbReference>
<name>A0A8K0UDZ5_9AGAR</name>
<dbReference type="Proteomes" id="UP000813824">
    <property type="component" value="Unassembled WGS sequence"/>
</dbReference>
<evidence type="ECO:0000313" key="3">
    <source>
        <dbReference type="Proteomes" id="UP000813824"/>
    </source>
</evidence>
<dbReference type="OrthoDB" id="3132747at2759"/>
<proteinExistence type="predicted"/>
<keyword evidence="3" id="KW-1185">Reference proteome</keyword>